<dbReference type="PROSITE" id="PS51898">
    <property type="entry name" value="TYR_RECOMBINASE"/>
    <property type="match status" value="1"/>
</dbReference>
<dbReference type="InterPro" id="IPR050090">
    <property type="entry name" value="Tyrosine_recombinase_XerCD"/>
</dbReference>
<keyword evidence="9" id="KW-1185">Reference proteome</keyword>
<dbReference type="Pfam" id="PF13495">
    <property type="entry name" value="Phage_int_SAM_4"/>
    <property type="match status" value="1"/>
</dbReference>
<dbReference type="GO" id="GO:0015074">
    <property type="term" value="P:DNA integration"/>
    <property type="evidence" value="ECO:0007669"/>
    <property type="project" value="UniProtKB-KW"/>
</dbReference>
<keyword evidence="3 5" id="KW-0238">DNA-binding</keyword>
<name>A0A1I5VEU3_9PSED</name>
<dbReference type="NCBIfam" id="TIGR02249">
    <property type="entry name" value="integrase_gron"/>
    <property type="match status" value="1"/>
</dbReference>
<dbReference type="AlphaFoldDB" id="A0A1I5VEU3"/>
<comment type="similarity">
    <text evidence="1">Belongs to the 'phage' integrase family.</text>
</comment>
<gene>
    <name evidence="8" type="ORF">SAMN05216190_13050</name>
</gene>
<keyword evidence="4" id="KW-0233">DNA recombination</keyword>
<dbReference type="GO" id="GO:0003677">
    <property type="term" value="F:DNA binding"/>
    <property type="evidence" value="ECO:0007669"/>
    <property type="project" value="UniProtKB-UniRule"/>
</dbReference>
<evidence type="ECO:0000256" key="4">
    <source>
        <dbReference type="ARBA" id="ARBA00023172"/>
    </source>
</evidence>
<evidence type="ECO:0000259" key="7">
    <source>
        <dbReference type="PROSITE" id="PS51900"/>
    </source>
</evidence>
<keyword evidence="2" id="KW-0229">DNA integration</keyword>
<evidence type="ECO:0000313" key="8">
    <source>
        <dbReference type="EMBL" id="SFQ05911.1"/>
    </source>
</evidence>
<dbReference type="PANTHER" id="PTHR30349">
    <property type="entry name" value="PHAGE INTEGRASE-RELATED"/>
    <property type="match status" value="1"/>
</dbReference>
<dbReference type="EMBL" id="FOWX01000030">
    <property type="protein sequence ID" value="SFQ05911.1"/>
    <property type="molecule type" value="Genomic_DNA"/>
</dbReference>
<protein>
    <submittedName>
        <fullName evidence="8">Integron integrase</fullName>
    </submittedName>
</protein>
<dbReference type="InterPro" id="IPR010998">
    <property type="entry name" value="Integrase_recombinase_N"/>
</dbReference>
<evidence type="ECO:0000259" key="6">
    <source>
        <dbReference type="PROSITE" id="PS51898"/>
    </source>
</evidence>
<sequence>MDSSASKPRLREQVRAVMRVHHYSIRTEKTYWYWIRYFIRFHQLRHPLELGAAEVNAFLTWLAVERKVAAATQNLALNALVFLYAKVLQQPLGQVGEVVRAKRSARIPCVLTHAEATALIGLLGQPYQLLASLMYGAGLRVVEAARLRIKDVDFDRQVITVHDGKGAKDRTTLLPASLITPLLERRQRMFAAWKQQDSFYQAAVSLPFALRRKYPNAARSFEWQWLFPSTGLCMDEDGTVVRHHIHVSSIQKAVKQAVRRSSIHKPAGCHTLRHSFATELLRRGSDIRTVQTLLGHADVRTTQIYTHVLGQGFAGVQSPLG</sequence>
<dbReference type="Proteomes" id="UP000198784">
    <property type="component" value="Unassembled WGS sequence"/>
</dbReference>
<dbReference type="InterPro" id="IPR011010">
    <property type="entry name" value="DNA_brk_join_enz"/>
</dbReference>
<dbReference type="GO" id="GO:0006310">
    <property type="term" value="P:DNA recombination"/>
    <property type="evidence" value="ECO:0007669"/>
    <property type="project" value="UniProtKB-KW"/>
</dbReference>
<dbReference type="Gene3D" id="1.10.150.130">
    <property type="match status" value="1"/>
</dbReference>
<dbReference type="InterPro" id="IPR011946">
    <property type="entry name" value="Integrase_integron-type"/>
</dbReference>
<feature type="domain" description="Core-binding (CB)" evidence="7">
    <location>
        <begin position="5"/>
        <end position="88"/>
    </location>
</feature>
<dbReference type="SUPFAM" id="SSF56349">
    <property type="entry name" value="DNA breaking-rejoining enzymes"/>
    <property type="match status" value="1"/>
</dbReference>
<dbReference type="Pfam" id="PF00589">
    <property type="entry name" value="Phage_integrase"/>
    <property type="match status" value="1"/>
</dbReference>
<dbReference type="RefSeq" id="WP_090504202.1">
    <property type="nucleotide sequence ID" value="NZ_FOWX01000030.1"/>
</dbReference>
<organism evidence="8 9">
    <name type="scientific">Pseudomonas borbori</name>
    <dbReference type="NCBI Taxonomy" id="289003"/>
    <lineage>
        <taxon>Bacteria</taxon>
        <taxon>Pseudomonadati</taxon>
        <taxon>Pseudomonadota</taxon>
        <taxon>Gammaproteobacteria</taxon>
        <taxon>Pseudomonadales</taxon>
        <taxon>Pseudomonadaceae</taxon>
        <taxon>Pseudomonas</taxon>
    </lineage>
</organism>
<evidence type="ECO:0000313" key="9">
    <source>
        <dbReference type="Proteomes" id="UP000198784"/>
    </source>
</evidence>
<dbReference type="OrthoDB" id="9801717at2"/>
<dbReference type="Gene3D" id="1.10.443.10">
    <property type="entry name" value="Intergrase catalytic core"/>
    <property type="match status" value="1"/>
</dbReference>
<feature type="domain" description="Tyr recombinase" evidence="6">
    <location>
        <begin position="106"/>
        <end position="318"/>
    </location>
</feature>
<accession>A0A1I5VEU3</accession>
<evidence type="ECO:0000256" key="3">
    <source>
        <dbReference type="ARBA" id="ARBA00023125"/>
    </source>
</evidence>
<dbReference type="InterPro" id="IPR002104">
    <property type="entry name" value="Integrase_catalytic"/>
</dbReference>
<dbReference type="InterPro" id="IPR013762">
    <property type="entry name" value="Integrase-like_cat_sf"/>
</dbReference>
<proteinExistence type="inferred from homology"/>
<reference evidence="9" key="1">
    <citation type="submission" date="2016-10" db="EMBL/GenBank/DDBJ databases">
        <authorList>
            <person name="Varghese N."/>
            <person name="Submissions S."/>
        </authorList>
    </citation>
    <scope>NUCLEOTIDE SEQUENCE [LARGE SCALE GENOMIC DNA]</scope>
    <source>
        <strain evidence="9">DSM 17834</strain>
    </source>
</reference>
<dbReference type="InterPro" id="IPR044068">
    <property type="entry name" value="CB"/>
</dbReference>
<dbReference type="PROSITE" id="PS51900">
    <property type="entry name" value="CB"/>
    <property type="match status" value="1"/>
</dbReference>
<dbReference type="STRING" id="289003.SAMN05216190_13050"/>
<evidence type="ECO:0000256" key="5">
    <source>
        <dbReference type="PROSITE-ProRule" id="PRU01248"/>
    </source>
</evidence>
<dbReference type="PANTHER" id="PTHR30349:SF64">
    <property type="entry name" value="PROPHAGE INTEGRASE INTD-RELATED"/>
    <property type="match status" value="1"/>
</dbReference>
<dbReference type="InterPro" id="IPR004107">
    <property type="entry name" value="Integrase_SAM-like_N"/>
</dbReference>
<evidence type="ECO:0000256" key="2">
    <source>
        <dbReference type="ARBA" id="ARBA00022908"/>
    </source>
</evidence>
<evidence type="ECO:0000256" key="1">
    <source>
        <dbReference type="ARBA" id="ARBA00008857"/>
    </source>
</evidence>